<protein>
    <submittedName>
        <fullName evidence="2">NUDIX domain-containing protein</fullName>
    </submittedName>
</protein>
<dbReference type="InterPro" id="IPR015797">
    <property type="entry name" value="NUDIX_hydrolase-like_dom_sf"/>
</dbReference>
<dbReference type="InterPro" id="IPR000086">
    <property type="entry name" value="NUDIX_hydrolase_dom"/>
</dbReference>
<reference evidence="2 3" key="1">
    <citation type="submission" date="2019-08" db="EMBL/GenBank/DDBJ databases">
        <authorList>
            <person name="Ye J."/>
        </authorList>
    </citation>
    <scope>NUCLEOTIDE SEQUENCE [LARGE SCALE GENOMIC DNA]</scope>
    <source>
        <strain evidence="2 3">TK008</strain>
    </source>
</reference>
<accession>A0A5C6S6P4</accession>
<evidence type="ECO:0000313" key="3">
    <source>
        <dbReference type="Proteomes" id="UP000321562"/>
    </source>
</evidence>
<dbReference type="AlphaFoldDB" id="A0A5C6S6P4"/>
<evidence type="ECO:0000313" key="2">
    <source>
        <dbReference type="EMBL" id="TXB69721.1"/>
    </source>
</evidence>
<dbReference type="GO" id="GO:0003824">
    <property type="term" value="F:catalytic activity"/>
    <property type="evidence" value="ECO:0007669"/>
    <property type="project" value="UniProtKB-ARBA"/>
</dbReference>
<name>A0A5C6S6P4_9RHOB</name>
<keyword evidence="3" id="KW-1185">Reference proteome</keyword>
<dbReference type="PROSITE" id="PS51462">
    <property type="entry name" value="NUDIX"/>
    <property type="match status" value="1"/>
</dbReference>
<evidence type="ECO:0000259" key="1">
    <source>
        <dbReference type="PROSITE" id="PS51462"/>
    </source>
</evidence>
<organism evidence="2 3">
    <name type="scientific">Paracoccus aurantiacus</name>
    <dbReference type="NCBI Taxonomy" id="2599412"/>
    <lineage>
        <taxon>Bacteria</taxon>
        <taxon>Pseudomonadati</taxon>
        <taxon>Pseudomonadota</taxon>
        <taxon>Alphaproteobacteria</taxon>
        <taxon>Rhodobacterales</taxon>
        <taxon>Paracoccaceae</taxon>
        <taxon>Paracoccus</taxon>
    </lineage>
</organism>
<proteinExistence type="predicted"/>
<dbReference type="EMBL" id="VOPL01000002">
    <property type="protein sequence ID" value="TXB69721.1"/>
    <property type="molecule type" value="Genomic_DNA"/>
</dbReference>
<comment type="caution">
    <text evidence="2">The sequence shown here is derived from an EMBL/GenBank/DDBJ whole genome shotgun (WGS) entry which is preliminary data.</text>
</comment>
<sequence>MDRALQGHPRLTGALAEWACPLVTRQLGDSRQVLAFRHPLAGRQFVKGSIEPPESAADAAIRELAEKSGIRLVSHAVSLGAFSVGEQVWYFVDCRVPALPDRWQHWTRDGGGLQFEFFWHPLDQQLNSEWDAIFHEAFVFIRQLLEAD</sequence>
<dbReference type="SUPFAM" id="SSF55811">
    <property type="entry name" value="Nudix"/>
    <property type="match status" value="1"/>
</dbReference>
<dbReference type="Proteomes" id="UP000321562">
    <property type="component" value="Unassembled WGS sequence"/>
</dbReference>
<dbReference type="RefSeq" id="WP_147097011.1">
    <property type="nucleotide sequence ID" value="NZ_JBHUFH010000001.1"/>
</dbReference>
<dbReference type="Gene3D" id="3.90.79.10">
    <property type="entry name" value="Nucleoside Triphosphate Pyrophosphohydrolase"/>
    <property type="match status" value="1"/>
</dbReference>
<dbReference type="OrthoDB" id="9804442at2"/>
<gene>
    <name evidence="2" type="ORF">FQV27_06260</name>
</gene>
<dbReference type="Pfam" id="PF00293">
    <property type="entry name" value="NUDIX"/>
    <property type="match status" value="1"/>
</dbReference>
<feature type="domain" description="Nudix hydrolase" evidence="1">
    <location>
        <begin position="12"/>
        <end position="145"/>
    </location>
</feature>